<evidence type="ECO:0000313" key="5">
    <source>
        <dbReference type="EMBL" id="KAG5675669.1"/>
    </source>
</evidence>
<dbReference type="SUPFAM" id="SSF56436">
    <property type="entry name" value="C-type lectin-like"/>
    <property type="match status" value="1"/>
</dbReference>
<feature type="region of interest" description="Disordered" evidence="2">
    <location>
        <begin position="217"/>
        <end position="270"/>
    </location>
</feature>
<dbReference type="InterPro" id="IPR016186">
    <property type="entry name" value="C-type_lectin-like/link_sf"/>
</dbReference>
<comment type="caution">
    <text evidence="5">The sequence shown here is derived from an EMBL/GenBank/DDBJ whole genome shotgun (WGS) entry which is preliminary data.</text>
</comment>
<feature type="domain" description="C-type lectin" evidence="4">
    <location>
        <begin position="41"/>
        <end position="203"/>
    </location>
</feature>
<accession>A0A9J6C1D8</accession>
<keyword evidence="1" id="KW-1015">Disulfide bond</keyword>
<dbReference type="InterPro" id="IPR001304">
    <property type="entry name" value="C-type_lectin-like"/>
</dbReference>
<evidence type="ECO:0000259" key="4">
    <source>
        <dbReference type="PROSITE" id="PS50041"/>
    </source>
</evidence>
<evidence type="ECO:0000256" key="2">
    <source>
        <dbReference type="SAM" id="MobiDB-lite"/>
    </source>
</evidence>
<dbReference type="OrthoDB" id="6369810at2759"/>
<dbReference type="CDD" id="cd00037">
    <property type="entry name" value="CLECT"/>
    <property type="match status" value="1"/>
</dbReference>
<dbReference type="InterPro" id="IPR018378">
    <property type="entry name" value="C-type_lectin_CS"/>
</dbReference>
<feature type="compositionally biased region" description="Low complexity" evidence="2">
    <location>
        <begin position="228"/>
        <end position="264"/>
    </location>
</feature>
<dbReference type="PANTHER" id="PTHR21407">
    <property type="entry name" value="RE43931P-RELATED"/>
    <property type="match status" value="1"/>
</dbReference>
<dbReference type="Gene3D" id="3.10.100.10">
    <property type="entry name" value="Mannose-Binding Protein A, subunit A"/>
    <property type="match status" value="1"/>
</dbReference>
<keyword evidence="6" id="KW-1185">Reference proteome</keyword>
<name>A0A9J6C1D8_POLVA</name>
<keyword evidence="3" id="KW-0732">Signal</keyword>
<dbReference type="PROSITE" id="PS00615">
    <property type="entry name" value="C_TYPE_LECTIN_1"/>
    <property type="match status" value="1"/>
</dbReference>
<evidence type="ECO:0000256" key="1">
    <source>
        <dbReference type="ARBA" id="ARBA00023157"/>
    </source>
</evidence>
<evidence type="ECO:0000256" key="3">
    <source>
        <dbReference type="SAM" id="SignalP"/>
    </source>
</evidence>
<feature type="signal peptide" evidence="3">
    <location>
        <begin position="1"/>
        <end position="19"/>
    </location>
</feature>
<sequence length="295" mass="34396">MKIVCLLLTLAVCAYSKHAEDRYLSLPVLEKCNSRFKEFTHNGQNYFYSGHHPELKDKRLDWLDARNTCREYCMETISFEKQEEFDFFIKYIMDNNITFIWTSGRLCDFEGCEGRWDLLPKRIKGWLWSANQERIADTDKKPTGWDYQPWSYTGHRNKSQPDNAEYYVAQVSESCLGILNNQYNDSVKWHDIACYHKARFICEDSPILLEEVKHITTTEKGSNEEESTTTIRVTTSKTTTTEASTSAAPSTTLTQSTSQKSSSEIDNVDDVETTTVKKISRRRKLLRKVRQRKLE</sequence>
<dbReference type="Proteomes" id="UP001107558">
    <property type="component" value="Chromosome 2"/>
</dbReference>
<evidence type="ECO:0000313" key="6">
    <source>
        <dbReference type="Proteomes" id="UP001107558"/>
    </source>
</evidence>
<organism evidence="5 6">
    <name type="scientific">Polypedilum vanderplanki</name>
    <name type="common">Sleeping chironomid midge</name>
    <dbReference type="NCBI Taxonomy" id="319348"/>
    <lineage>
        <taxon>Eukaryota</taxon>
        <taxon>Metazoa</taxon>
        <taxon>Ecdysozoa</taxon>
        <taxon>Arthropoda</taxon>
        <taxon>Hexapoda</taxon>
        <taxon>Insecta</taxon>
        <taxon>Pterygota</taxon>
        <taxon>Neoptera</taxon>
        <taxon>Endopterygota</taxon>
        <taxon>Diptera</taxon>
        <taxon>Nematocera</taxon>
        <taxon>Chironomoidea</taxon>
        <taxon>Chironomidae</taxon>
        <taxon>Chironominae</taxon>
        <taxon>Polypedilum</taxon>
        <taxon>Polypedilum</taxon>
    </lineage>
</organism>
<dbReference type="SMART" id="SM00034">
    <property type="entry name" value="CLECT"/>
    <property type="match status" value="1"/>
</dbReference>
<dbReference type="InterPro" id="IPR016187">
    <property type="entry name" value="CTDL_fold"/>
</dbReference>
<reference evidence="5" key="1">
    <citation type="submission" date="2021-03" db="EMBL/GenBank/DDBJ databases">
        <title>Chromosome level genome of the anhydrobiotic midge Polypedilum vanderplanki.</title>
        <authorList>
            <person name="Yoshida Y."/>
            <person name="Kikawada T."/>
            <person name="Gusev O."/>
        </authorList>
    </citation>
    <scope>NUCLEOTIDE SEQUENCE</scope>
    <source>
        <strain evidence="5">NIAS01</strain>
        <tissue evidence="5">Whole body or cell culture</tissue>
    </source>
</reference>
<feature type="chain" id="PRO_5039892245" description="C-type lectin domain-containing protein" evidence="3">
    <location>
        <begin position="20"/>
        <end position="295"/>
    </location>
</feature>
<proteinExistence type="predicted"/>
<dbReference type="PROSITE" id="PS50041">
    <property type="entry name" value="C_TYPE_LECTIN_2"/>
    <property type="match status" value="1"/>
</dbReference>
<dbReference type="PANTHER" id="PTHR21407:SF5">
    <property type="entry name" value="HL04814P"/>
    <property type="match status" value="1"/>
</dbReference>
<dbReference type="AlphaFoldDB" id="A0A9J6C1D8"/>
<protein>
    <recommendedName>
        <fullName evidence="4">C-type lectin domain-containing protein</fullName>
    </recommendedName>
</protein>
<dbReference type="EMBL" id="JADBJN010000002">
    <property type="protein sequence ID" value="KAG5675669.1"/>
    <property type="molecule type" value="Genomic_DNA"/>
</dbReference>
<gene>
    <name evidence="5" type="ORF">PVAND_005556</name>
</gene>